<accession>A0AAP6Y291</accession>
<dbReference type="RefSeq" id="WP_169044649.1">
    <property type="nucleotide sequence ID" value="NZ_JABBYB010000008.1"/>
</dbReference>
<keyword evidence="1" id="KW-0472">Membrane</keyword>
<sequence length="305" mass="34770">MKFLRDLIFYITLLFYFLGPVAFFVAQLSNSFGWGLTFLEKNISFYQTTQNYFLSIILGVFSLLFGYAFYKGGVLKYRVSDISGIFGILIALLSLCFIPFFPIFSWVFMFAGFLCLYSTLVPLVSKLYEKMKGNDWEKGAVTAFFAYIIWYFCSYESNILLSNIFAVDPKHFPYTQLIGGIVVLSPLIFFISFVSLCVFSWKLLTFKKSNEKSSFLFLNGMITSMFLFIFSLAFASGGTNIIKNVASVVDFNPNSFCEGISDNEGVIYLDPTYNLILVTGIDKEGEHSYIPKICKQELNKKINKD</sequence>
<feature type="transmembrane region" description="Helical" evidence="1">
    <location>
        <begin position="216"/>
        <end position="235"/>
    </location>
</feature>
<feature type="transmembrane region" description="Helical" evidence="1">
    <location>
        <begin position="7"/>
        <end position="32"/>
    </location>
</feature>
<name>A0AAP6Y291_9GAMM</name>
<gene>
    <name evidence="2" type="ORF">HHE94_13505</name>
</gene>
<dbReference type="Proteomes" id="UP000549590">
    <property type="component" value="Unassembled WGS sequence"/>
</dbReference>
<organism evidence="2 3">
    <name type="scientific">Pseudoalteromonas arctica</name>
    <dbReference type="NCBI Taxonomy" id="394751"/>
    <lineage>
        <taxon>Bacteria</taxon>
        <taxon>Pseudomonadati</taxon>
        <taxon>Pseudomonadota</taxon>
        <taxon>Gammaproteobacteria</taxon>
        <taxon>Alteromonadales</taxon>
        <taxon>Pseudoalteromonadaceae</taxon>
        <taxon>Pseudoalteromonas</taxon>
    </lineage>
</organism>
<feature type="transmembrane region" description="Helical" evidence="1">
    <location>
        <begin position="140"/>
        <end position="165"/>
    </location>
</feature>
<keyword evidence="1" id="KW-0812">Transmembrane</keyword>
<dbReference type="AlphaFoldDB" id="A0AAP6Y291"/>
<evidence type="ECO:0000313" key="3">
    <source>
        <dbReference type="Proteomes" id="UP000549590"/>
    </source>
</evidence>
<keyword evidence="1" id="KW-1133">Transmembrane helix</keyword>
<feature type="transmembrane region" description="Helical" evidence="1">
    <location>
        <begin position="177"/>
        <end position="204"/>
    </location>
</feature>
<feature type="transmembrane region" description="Helical" evidence="1">
    <location>
        <begin position="52"/>
        <end position="70"/>
    </location>
</feature>
<proteinExistence type="predicted"/>
<feature type="transmembrane region" description="Helical" evidence="1">
    <location>
        <begin position="82"/>
        <end position="101"/>
    </location>
</feature>
<evidence type="ECO:0000256" key="1">
    <source>
        <dbReference type="SAM" id="Phobius"/>
    </source>
</evidence>
<dbReference type="EMBL" id="JABBYB010000008">
    <property type="protein sequence ID" value="NMP03717.1"/>
    <property type="molecule type" value="Genomic_DNA"/>
</dbReference>
<comment type="caution">
    <text evidence="2">The sequence shown here is derived from an EMBL/GenBank/DDBJ whole genome shotgun (WGS) entry which is preliminary data.</text>
</comment>
<evidence type="ECO:0000313" key="2">
    <source>
        <dbReference type="EMBL" id="NMP03717.1"/>
    </source>
</evidence>
<reference evidence="2 3" key="1">
    <citation type="submission" date="2020-04" db="EMBL/GenBank/DDBJ databases">
        <title>Genome sequencing and assembly of Pseudoalteromonas arctica.</title>
        <authorList>
            <person name="Cook G.M."/>
        </authorList>
    </citation>
    <scope>NUCLEOTIDE SEQUENCE [LARGE SCALE GENOMIC DNA]</scope>
    <source>
        <strain evidence="2 3">NEC-BIFX-2020_001</strain>
    </source>
</reference>
<protein>
    <submittedName>
        <fullName evidence="2">Uncharacterized protein</fullName>
    </submittedName>
</protein>
<feature type="transmembrane region" description="Helical" evidence="1">
    <location>
        <begin position="107"/>
        <end position="128"/>
    </location>
</feature>